<evidence type="ECO:0000256" key="1">
    <source>
        <dbReference type="ARBA" id="ARBA00022801"/>
    </source>
</evidence>
<protein>
    <submittedName>
        <fullName evidence="2">DUF4838 domain-containing protein</fullName>
    </submittedName>
</protein>
<keyword evidence="3" id="KW-1185">Reference proteome</keyword>
<evidence type="ECO:0000313" key="3">
    <source>
        <dbReference type="Proteomes" id="UP000658690"/>
    </source>
</evidence>
<dbReference type="Pfam" id="PF16126">
    <property type="entry name" value="DUF4838"/>
    <property type="match status" value="1"/>
</dbReference>
<dbReference type="Proteomes" id="UP000658690">
    <property type="component" value="Unassembled WGS sequence"/>
</dbReference>
<dbReference type="Gene3D" id="3.30.379.10">
    <property type="entry name" value="Chitobiase/beta-hexosaminidase domain 2-like"/>
    <property type="match status" value="1"/>
</dbReference>
<gene>
    <name evidence="2" type="ORF">GC102_35460</name>
</gene>
<dbReference type="PANTHER" id="PTHR47406:SF2">
    <property type="entry name" value="ALPHA GLUCURONIDASE N-TERMINAL DOMAIN-CONTAINING PROTEIN"/>
    <property type="match status" value="1"/>
</dbReference>
<name>A0ABX1ZCC6_9BACL</name>
<organism evidence="2 3">
    <name type="scientific">Paenibacillus germinis</name>
    <dbReference type="NCBI Taxonomy" id="2654979"/>
    <lineage>
        <taxon>Bacteria</taxon>
        <taxon>Bacillati</taxon>
        <taxon>Bacillota</taxon>
        <taxon>Bacilli</taxon>
        <taxon>Bacillales</taxon>
        <taxon>Paenibacillaceae</taxon>
        <taxon>Paenibacillus</taxon>
    </lineage>
</organism>
<evidence type="ECO:0000313" key="2">
    <source>
        <dbReference type="EMBL" id="NOU90986.1"/>
    </source>
</evidence>
<dbReference type="RefSeq" id="WP_171693711.1">
    <property type="nucleotide sequence ID" value="NZ_WHOC01000183.1"/>
</dbReference>
<dbReference type="InterPro" id="IPR032287">
    <property type="entry name" value="DUF4838"/>
</dbReference>
<dbReference type="PANTHER" id="PTHR47406">
    <property type="entry name" value="COAGULATION FACTOR 5/8 TYPE, C-TERMINAL"/>
    <property type="match status" value="1"/>
</dbReference>
<reference evidence="2 3" key="1">
    <citation type="submission" date="2019-10" db="EMBL/GenBank/DDBJ databases">
        <title>Description of Paenibacillus choica sp. nov.</title>
        <authorList>
            <person name="Carlier A."/>
            <person name="Qi S."/>
        </authorList>
    </citation>
    <scope>NUCLEOTIDE SEQUENCE [LARGE SCALE GENOMIC DNA]</scope>
    <source>
        <strain evidence="2 3">LMG 31460</strain>
    </source>
</reference>
<dbReference type="SUPFAM" id="SSF55545">
    <property type="entry name" value="beta-N-acetylhexosaminidase-like domain"/>
    <property type="match status" value="1"/>
</dbReference>
<comment type="caution">
    <text evidence="2">The sequence shown here is derived from an EMBL/GenBank/DDBJ whole genome shotgun (WGS) entry which is preliminary data.</text>
</comment>
<sequence length="732" mass="84519">MILTIYVNKGPFDSALEAAYSEQQVDWWDDTDERAVYCTECFAAVELQKHLQTLLGDHTVVRIENTEREWAHGKDRSNSIFIGTLLSNPYIRAFEAEGLVRGHELNDENGEAFLIETLQSDGEKYWVLSGVGSIGSLYAVYTFLEKLGFHWYAPGETGVITPEPLSLLPEIRCQERPSFRTRGCYSEFIDDRNADLFDWMARNRMNYAHLFTIKNPHALKKRGIRIAGGGHDILYKYLDPLNPYPYAHPLFGGDGKPQDPYPVSLEYKGDTDGDGILAYAESHPEWFALVDGERSYYRSPEALKEQYFAGDNHCLTHPDASDELAKNIINALVDGDLKHVDDLNFWLLDNGNWCSCDRCSSSGNYTSRLILLVHHLRQKLCQAMAEGILKRNVRILFPAYHETLEAPDRPLPESFDYHNCFAIFFPIERCYVHTFNNKGCTETNLQLLHNYESWTVNTNRHFQGEMFIGEYYGVRTFAAMPILLSSIIANDIPYYYETGARHFYYMHITSGRWGMLALNNYLYAALLWNAKADTRANMDTYFEQYYCEAAGLMKSFYEKLEVALSNIKYLKHYQEIDGEKHSLWLKIKDREENLFPSEHMKYEATGENDNSGISLVATVEQLHACRAILDAALFKAEKSIVAQRLLEDEMRFDYGHTMIMFYYRVVRTVTLLQADKSQLARAEFAHCQLFAEKLRASKLPLDNYDYSKYYDSGLDATWIKAYYEQLLTEFID</sequence>
<proteinExistence type="predicted"/>
<dbReference type="EMBL" id="WHOC01000183">
    <property type="protein sequence ID" value="NOU90986.1"/>
    <property type="molecule type" value="Genomic_DNA"/>
</dbReference>
<dbReference type="InterPro" id="IPR029018">
    <property type="entry name" value="Hex-like_dom2"/>
</dbReference>
<keyword evidence="1" id="KW-0378">Hydrolase</keyword>
<accession>A0ABX1ZCC6</accession>